<evidence type="ECO:0000256" key="4">
    <source>
        <dbReference type="ARBA" id="ARBA00022695"/>
    </source>
</evidence>
<dbReference type="GO" id="GO:0003697">
    <property type="term" value="F:single-stranded DNA binding"/>
    <property type="evidence" value="ECO:0007669"/>
    <property type="project" value="TreeGrafter"/>
</dbReference>
<evidence type="ECO:0000259" key="16">
    <source>
        <dbReference type="Pfam" id="PF08996"/>
    </source>
</evidence>
<evidence type="ECO:0000256" key="1">
    <source>
        <dbReference type="ARBA" id="ARBA00004123"/>
    </source>
</evidence>
<comment type="similarity">
    <text evidence="2 12">Belongs to the DNA polymerase type-B family.</text>
</comment>
<dbReference type="InterPro" id="IPR045846">
    <property type="entry name" value="POLBc_alpha"/>
</dbReference>
<evidence type="ECO:0000256" key="5">
    <source>
        <dbReference type="ARBA" id="ARBA00022705"/>
    </source>
</evidence>
<accession>A0AAV0TE09</accession>
<dbReference type="InterPro" id="IPR012337">
    <property type="entry name" value="RNaseH-like_sf"/>
</dbReference>
<sequence length="1598" mass="179153">MSSRRVGAQRSSSSRKQALEDIKRMRDGDAASTTASSSRVAQYKPHEDSIYKAVTEQEYEDLVRQRRQGLPFVENDDGEMGYYDDGEEQFFESDGDGDEAAAAGQSHYKRKNSLTTDSDDASGKKRSAGALSSSYVRRAKKMQRAKLGGGAGGDGPKIANLFFSKSSMGPLKDRTGQAGPRSSGAGPHAKYDMDLDSLLDDLTSNPTASRQRCVAPVAYSTGSLAYASREAAAASSEREHVSAMAATATASSRDGDETMGERKASDETLYEHEEMDDRMDDVAVDDDDCNHVEGRQQNKDEQESDHVELDKPVMSKRERMLQKAREARLQPSAPTARALAAPVEPTHQEINGMETAIVPSNEVTEWWQVGGDPSNDVTMTDASSVEDAESEAPPVAADSIQMYWMDAVEVRERPGKIYLIGKMKISSPEGPHKSPTYKSCCVVVNNLQRYMYLAPRGTSLVELSKNEQQEAWMKMHEEIHNVLVPSCITSKRDQEGFRTKLVERNYAFEEAGIPRGKNLYLKVKYPSKYPAPPSDYCSRGGKTFSRICGAFTRPLENFLLTRRLLGPGWVEISNVRKCSEGVSFCKAEFETFDPKNVRPIASGMAAPPLTVMSISLKSVCHPMTGKHEIVALSAITETGISAEGAGKGRNGVRHTLSHFTAIRPLDGNNGFPQSYAQAAKKDDRFGMKAENGVLSINSERLRVEINERVMLSYFLTRVQLEDPDVIVGHNLHKYGLELLISRIDNFKLGGLWSKLTRLRRGRLNPMNVGEGWNEYRMDDMVNGRLFCDTYVSSKELLPSQNNYTLSFLVEEHLHKQRLDVEMTEIPQILLGGPDNFVKFLRHTLDDAMFVLHLMHKLEILPLSKHLSNLCGYLWTRTLEANKRAERIEYLLLHEFSRSKNKFIVPEKYKSRSEADKLNKKREASYAGGMVFAPKKGLYDNFVVLLDFMSLYPSIIREYNICFTTVERQLVTDVPDAQPSSKRKKKSKRVPQPENEDVANNDDTDQNLDDADTSAYSDIPALPSSASEPGILPAVIKRLLESRKQVKQQLKIEQKEGNMEKANLLDIRQKAIKLTANSMYGCLGFRFSRFYAKPIAALITSTGRQTLQRAKEVAEQECGYDVVYGDTDSIMVDSRTESLDEAKRIGREIQAQCNKHFKLLELEVDYIFKRILLLNKKKYAALVLKERPNCEPTFDKEVKGLDMVRRDWCVISKTVGNEVLDFILSGKSRDDVVESIHEHLEQVAERVRSGKEPIEQYVITKSLNKLPEQYPDRAKQYHVQVAIALRALGKPVGAGTHIPYVLCKEEEPGSGRRAYHPDEVKRASGKLHIDVEWYLESQIHPPVNRLCAHIEGTSSPQLAHCLGLDTAKFSHSASHFGEENDGGDAIPSVLQNDADRFKDCVHLEITCNRCKIASAFSGVFCTSENDSSLCSGLLCPVCKADFWGFDQEGIYGNVGDDLQAVLSNRLHLATRQATKRYYEAWTICSDVMCKMRTQKQSLRGNGNICSAAGCRATTILEYPDSALYTQLKYFESLFDAERAQKKLREQKERVSGTSTSAEPPVLSERHRAIFQKLLSQAEEAVHRDDYNWVKPSLWQTLFT</sequence>
<evidence type="ECO:0000256" key="2">
    <source>
        <dbReference type="ARBA" id="ARBA00005755"/>
    </source>
</evidence>
<dbReference type="Gene3D" id="3.90.1600.10">
    <property type="entry name" value="Palm domain of DNA polymerase"/>
    <property type="match status" value="1"/>
</dbReference>
<evidence type="ECO:0000313" key="19">
    <source>
        <dbReference type="Proteomes" id="UP001162031"/>
    </source>
</evidence>
<dbReference type="Gene3D" id="1.10.3200.20">
    <property type="entry name" value="DNA Polymerase alpha, zinc finger"/>
    <property type="match status" value="1"/>
</dbReference>
<dbReference type="SMART" id="SM00486">
    <property type="entry name" value="POLBc"/>
    <property type="match status" value="1"/>
</dbReference>
<dbReference type="FunFam" id="1.10.132.60:FF:000004">
    <property type="entry name" value="DNA polymerase"/>
    <property type="match status" value="1"/>
</dbReference>
<evidence type="ECO:0000259" key="17">
    <source>
        <dbReference type="Pfam" id="PF12254"/>
    </source>
</evidence>
<keyword evidence="6" id="KW-0479">Metal-binding</keyword>
<dbReference type="GO" id="GO:0006273">
    <property type="term" value="P:lagging strand elongation"/>
    <property type="evidence" value="ECO:0007669"/>
    <property type="project" value="TreeGrafter"/>
</dbReference>
<dbReference type="InterPro" id="IPR017964">
    <property type="entry name" value="DNA-dir_DNA_pol_B_CS"/>
</dbReference>
<proteinExistence type="inferred from homology"/>
<dbReference type="SUPFAM" id="SSF56672">
    <property type="entry name" value="DNA/RNA polymerases"/>
    <property type="match status" value="1"/>
</dbReference>
<dbReference type="InterPro" id="IPR024647">
    <property type="entry name" value="DNA_pol_a_cat_su_N"/>
</dbReference>
<evidence type="ECO:0000256" key="13">
    <source>
        <dbReference type="SAM" id="MobiDB-lite"/>
    </source>
</evidence>
<dbReference type="Pfam" id="PF08996">
    <property type="entry name" value="zf-DNA_Pol"/>
    <property type="match status" value="1"/>
</dbReference>
<keyword evidence="3 12" id="KW-0808">Transferase</keyword>
<keyword evidence="8" id="KW-0862">Zinc</keyword>
<evidence type="ECO:0000256" key="6">
    <source>
        <dbReference type="ARBA" id="ARBA00022723"/>
    </source>
</evidence>
<dbReference type="Pfam" id="PF03104">
    <property type="entry name" value="DNA_pol_B_exo1"/>
    <property type="match status" value="1"/>
</dbReference>
<dbReference type="GO" id="GO:1902975">
    <property type="term" value="P:mitotic DNA replication initiation"/>
    <property type="evidence" value="ECO:0007669"/>
    <property type="project" value="InterPro"/>
</dbReference>
<feature type="compositionally biased region" description="Basic and acidic residues" evidence="13">
    <location>
        <begin position="289"/>
        <end position="311"/>
    </location>
</feature>
<dbReference type="InterPro" id="IPR006133">
    <property type="entry name" value="DNA-dir_DNA_pol_B_exonuc"/>
</dbReference>
<dbReference type="GO" id="GO:0005658">
    <property type="term" value="C:alpha DNA polymerase:primase complex"/>
    <property type="evidence" value="ECO:0007669"/>
    <property type="project" value="TreeGrafter"/>
</dbReference>
<dbReference type="FunFam" id="3.30.70.2820:FF:000004">
    <property type="entry name" value="DNA polymerase"/>
    <property type="match status" value="1"/>
</dbReference>
<feature type="region of interest" description="Disordered" evidence="13">
    <location>
        <begin position="68"/>
        <end position="135"/>
    </location>
</feature>
<comment type="catalytic activity">
    <reaction evidence="12">
        <text>DNA(n) + a 2'-deoxyribonucleoside 5'-triphosphate = DNA(n+1) + diphosphate</text>
        <dbReference type="Rhea" id="RHEA:22508"/>
        <dbReference type="Rhea" id="RHEA-COMP:17339"/>
        <dbReference type="Rhea" id="RHEA-COMP:17340"/>
        <dbReference type="ChEBI" id="CHEBI:33019"/>
        <dbReference type="ChEBI" id="CHEBI:61560"/>
        <dbReference type="ChEBI" id="CHEBI:173112"/>
        <dbReference type="EC" id="2.7.7.7"/>
    </reaction>
</comment>
<feature type="region of interest" description="Disordered" evidence="13">
    <location>
        <begin position="230"/>
        <end position="311"/>
    </location>
</feature>
<feature type="domain" description="DNA-directed DNA polymerase family B multifunctional" evidence="14">
    <location>
        <begin position="874"/>
        <end position="1349"/>
    </location>
</feature>
<dbReference type="Gene3D" id="3.30.420.10">
    <property type="entry name" value="Ribonuclease H-like superfamily/Ribonuclease H"/>
    <property type="match status" value="1"/>
</dbReference>
<dbReference type="Gene3D" id="6.10.10.100">
    <property type="match status" value="1"/>
</dbReference>
<evidence type="ECO:0000256" key="10">
    <source>
        <dbReference type="ARBA" id="ARBA00023125"/>
    </source>
</evidence>
<dbReference type="EC" id="2.7.7.7" evidence="12"/>
<dbReference type="GO" id="GO:0003688">
    <property type="term" value="F:DNA replication origin binding"/>
    <property type="evidence" value="ECO:0007669"/>
    <property type="project" value="TreeGrafter"/>
</dbReference>
<evidence type="ECO:0000256" key="3">
    <source>
        <dbReference type="ARBA" id="ARBA00022679"/>
    </source>
</evidence>
<evidence type="ECO:0000259" key="15">
    <source>
        <dbReference type="Pfam" id="PF03104"/>
    </source>
</evidence>
<dbReference type="PROSITE" id="PS00116">
    <property type="entry name" value="DNA_POLYMERASE_B"/>
    <property type="match status" value="1"/>
</dbReference>
<dbReference type="GO" id="GO:0008270">
    <property type="term" value="F:zinc ion binding"/>
    <property type="evidence" value="ECO:0007669"/>
    <property type="project" value="UniProtKB-KW"/>
</dbReference>
<evidence type="ECO:0000313" key="18">
    <source>
        <dbReference type="EMBL" id="CAI5720400.1"/>
    </source>
</evidence>
<feature type="domain" description="Zinc finger DNA-directed DNA polymerase family B alpha" evidence="16">
    <location>
        <begin position="1391"/>
        <end position="1591"/>
    </location>
</feature>
<dbReference type="InterPro" id="IPR015088">
    <property type="entry name" value="Znf_DNA-dir_DNA_pol_B_alpha"/>
</dbReference>
<dbReference type="InterPro" id="IPR036397">
    <property type="entry name" value="RNaseH_sf"/>
</dbReference>
<feature type="compositionally biased region" description="Polar residues" evidence="13">
    <location>
        <begin position="1"/>
        <end position="16"/>
    </location>
</feature>
<dbReference type="Pfam" id="PF12254">
    <property type="entry name" value="DNA_pol_alpha_N"/>
    <property type="match status" value="1"/>
</dbReference>
<dbReference type="InterPro" id="IPR038256">
    <property type="entry name" value="Pol_alpha_znc_sf"/>
</dbReference>
<keyword evidence="11" id="KW-0539">Nucleus</keyword>
<dbReference type="EMBL" id="CANTFL010000279">
    <property type="protein sequence ID" value="CAI5720400.1"/>
    <property type="molecule type" value="Genomic_DNA"/>
</dbReference>
<dbReference type="PRINTS" id="PR00106">
    <property type="entry name" value="DNAPOLB"/>
</dbReference>
<comment type="subcellular location">
    <subcellularLocation>
        <location evidence="1">Nucleus</location>
    </subcellularLocation>
</comment>
<keyword evidence="10 12" id="KW-0238">DNA-binding</keyword>
<feature type="compositionally biased region" description="Basic and acidic residues" evidence="13">
    <location>
        <begin position="253"/>
        <end position="272"/>
    </location>
</feature>
<dbReference type="InterPro" id="IPR042087">
    <property type="entry name" value="DNA_pol_B_thumb"/>
</dbReference>
<protein>
    <recommendedName>
        <fullName evidence="12">DNA polymerase</fullName>
        <ecNumber evidence="12">2.7.7.7</ecNumber>
    </recommendedName>
</protein>
<dbReference type="Proteomes" id="UP001162031">
    <property type="component" value="Unassembled WGS sequence"/>
</dbReference>
<dbReference type="GO" id="GO:0006272">
    <property type="term" value="P:leading strand elongation"/>
    <property type="evidence" value="ECO:0007669"/>
    <property type="project" value="TreeGrafter"/>
</dbReference>
<feature type="compositionally biased region" description="Low complexity" evidence="13">
    <location>
        <begin position="242"/>
        <end position="252"/>
    </location>
</feature>
<keyword evidence="7" id="KW-0863">Zinc-finger</keyword>
<evidence type="ECO:0000259" key="14">
    <source>
        <dbReference type="Pfam" id="PF00136"/>
    </source>
</evidence>
<dbReference type="Gene3D" id="1.10.287.690">
    <property type="entry name" value="Helix hairpin bin"/>
    <property type="match status" value="1"/>
</dbReference>
<feature type="region of interest" description="Disordered" evidence="13">
    <location>
        <begin position="162"/>
        <end position="192"/>
    </location>
</feature>
<name>A0AAV0TE09_HYABA</name>
<gene>
    <name evidence="18" type="ORF">HBR001_LOCUS2376</name>
</gene>
<dbReference type="Pfam" id="PF00136">
    <property type="entry name" value="DNA_pol_B"/>
    <property type="match status" value="1"/>
</dbReference>
<feature type="region of interest" description="Disordered" evidence="13">
    <location>
        <begin position="973"/>
        <end position="1023"/>
    </location>
</feature>
<feature type="domain" description="DNA-directed DNA polymerase family B exonuclease" evidence="15">
    <location>
        <begin position="549"/>
        <end position="806"/>
    </location>
</feature>
<comment type="caution">
    <text evidence="18">The sequence shown here is derived from an EMBL/GenBank/DDBJ whole genome shotgun (WGS) entry which is preliminary data.</text>
</comment>
<feature type="compositionally biased region" description="Acidic residues" evidence="13">
    <location>
        <begin position="993"/>
        <end position="1011"/>
    </location>
</feature>
<dbReference type="Gene3D" id="3.30.70.2820">
    <property type="match status" value="1"/>
</dbReference>
<dbReference type="PANTHER" id="PTHR45861:SF1">
    <property type="entry name" value="DNA POLYMERASE ALPHA CATALYTIC SUBUNIT"/>
    <property type="match status" value="1"/>
</dbReference>
<dbReference type="Gene3D" id="2.40.50.730">
    <property type="match status" value="1"/>
</dbReference>
<evidence type="ECO:0000256" key="9">
    <source>
        <dbReference type="ARBA" id="ARBA00022932"/>
    </source>
</evidence>
<dbReference type="CDD" id="cd05532">
    <property type="entry name" value="POLBc_alpha"/>
    <property type="match status" value="1"/>
</dbReference>
<evidence type="ECO:0000256" key="7">
    <source>
        <dbReference type="ARBA" id="ARBA00022771"/>
    </source>
</evidence>
<dbReference type="CDD" id="cd05776">
    <property type="entry name" value="DNA_polB_alpha_exo"/>
    <property type="match status" value="1"/>
</dbReference>
<evidence type="ECO:0000256" key="8">
    <source>
        <dbReference type="ARBA" id="ARBA00022833"/>
    </source>
</evidence>
<dbReference type="InterPro" id="IPR006172">
    <property type="entry name" value="DNA-dir_DNA_pol_B"/>
</dbReference>
<dbReference type="InterPro" id="IPR006134">
    <property type="entry name" value="DNA-dir_DNA_pol_B_multi_dom"/>
</dbReference>
<feature type="domain" description="DNA polymerase alpha catalytic subunit N-terminal" evidence="17">
    <location>
        <begin position="19"/>
        <end position="90"/>
    </location>
</feature>
<reference evidence="18" key="1">
    <citation type="submission" date="2022-12" db="EMBL/GenBank/DDBJ databases">
        <authorList>
            <person name="Webb A."/>
        </authorList>
    </citation>
    <scope>NUCLEOTIDE SEQUENCE</scope>
    <source>
        <strain evidence="18">Hp1</strain>
    </source>
</reference>
<keyword evidence="19" id="KW-1185">Reference proteome</keyword>
<evidence type="ECO:0000256" key="12">
    <source>
        <dbReference type="RuleBase" id="RU000442"/>
    </source>
</evidence>
<dbReference type="GO" id="GO:0003682">
    <property type="term" value="F:chromatin binding"/>
    <property type="evidence" value="ECO:0007669"/>
    <property type="project" value="TreeGrafter"/>
</dbReference>
<dbReference type="InterPro" id="IPR023211">
    <property type="entry name" value="DNA_pol_palm_dom_sf"/>
</dbReference>
<feature type="compositionally biased region" description="Basic and acidic residues" evidence="13">
    <location>
        <begin position="17"/>
        <end position="29"/>
    </location>
</feature>
<feature type="compositionally biased region" description="Acidic residues" evidence="13">
    <location>
        <begin position="74"/>
        <end position="99"/>
    </location>
</feature>
<keyword evidence="9 12" id="KW-0239">DNA-directed DNA polymerase</keyword>
<dbReference type="GO" id="GO:0000166">
    <property type="term" value="F:nucleotide binding"/>
    <property type="evidence" value="ECO:0007669"/>
    <property type="project" value="InterPro"/>
</dbReference>
<organism evidence="18 19">
    <name type="scientific">Hyaloperonospora brassicae</name>
    <name type="common">Brassica downy mildew</name>
    <name type="synonym">Peronospora brassicae</name>
    <dbReference type="NCBI Taxonomy" id="162125"/>
    <lineage>
        <taxon>Eukaryota</taxon>
        <taxon>Sar</taxon>
        <taxon>Stramenopiles</taxon>
        <taxon>Oomycota</taxon>
        <taxon>Peronosporomycetes</taxon>
        <taxon>Peronosporales</taxon>
        <taxon>Peronosporaceae</taxon>
        <taxon>Hyaloperonospora</taxon>
    </lineage>
</organism>
<dbReference type="Gene3D" id="1.10.132.60">
    <property type="entry name" value="DNA polymerase family B, C-terminal domain"/>
    <property type="match status" value="1"/>
</dbReference>
<dbReference type="FunFam" id="1.10.287.690:FF:000004">
    <property type="entry name" value="DNA polymerase"/>
    <property type="match status" value="1"/>
</dbReference>
<dbReference type="GO" id="GO:0003887">
    <property type="term" value="F:DNA-directed DNA polymerase activity"/>
    <property type="evidence" value="ECO:0007669"/>
    <property type="project" value="UniProtKB-KW"/>
</dbReference>
<dbReference type="PANTHER" id="PTHR45861">
    <property type="entry name" value="DNA POLYMERASE ALPHA CATALYTIC SUBUNIT"/>
    <property type="match status" value="1"/>
</dbReference>
<feature type="region of interest" description="Disordered" evidence="13">
    <location>
        <begin position="1"/>
        <end position="49"/>
    </location>
</feature>
<dbReference type="InterPro" id="IPR043502">
    <property type="entry name" value="DNA/RNA_pol_sf"/>
</dbReference>
<feature type="compositionally biased region" description="Acidic residues" evidence="13">
    <location>
        <begin position="273"/>
        <end position="288"/>
    </location>
</feature>
<keyword evidence="5 12" id="KW-0235">DNA replication</keyword>
<evidence type="ECO:0000256" key="11">
    <source>
        <dbReference type="ARBA" id="ARBA00023242"/>
    </source>
</evidence>
<keyword evidence="4 12" id="KW-0548">Nucleotidyltransferase</keyword>
<dbReference type="SUPFAM" id="SSF53098">
    <property type="entry name" value="Ribonuclease H-like"/>
    <property type="match status" value="1"/>
</dbReference>
<dbReference type="NCBIfam" id="TIGR00592">
    <property type="entry name" value="pol2"/>
    <property type="match status" value="1"/>
</dbReference>